<gene>
    <name evidence="5" type="ORF">F2Q68_00041303</name>
</gene>
<comment type="caution">
    <text evidence="5">The sequence shown here is derived from an EMBL/GenBank/DDBJ whole genome shotgun (WGS) entry which is preliminary data.</text>
</comment>
<dbReference type="PANTHER" id="PTHR34785">
    <property type="entry name" value="ECA1 GAMETOGENESIS RELATED FAMILY PROTEIN-RELATED"/>
    <property type="match status" value="1"/>
</dbReference>
<protein>
    <recommendedName>
        <fullName evidence="4">Prolamin-like domain-containing protein</fullName>
    </recommendedName>
</protein>
<evidence type="ECO:0000256" key="2">
    <source>
        <dbReference type="SAM" id="MobiDB-lite"/>
    </source>
</evidence>
<evidence type="ECO:0000256" key="3">
    <source>
        <dbReference type="SAM" id="SignalP"/>
    </source>
</evidence>
<dbReference type="Pfam" id="PF05617">
    <property type="entry name" value="Prolamin_like"/>
    <property type="match status" value="1"/>
</dbReference>
<name>A0A8S9MBP9_BRACR</name>
<proteinExistence type="predicted"/>
<feature type="signal peptide" evidence="3">
    <location>
        <begin position="1"/>
        <end position="22"/>
    </location>
</feature>
<organism evidence="5 6">
    <name type="scientific">Brassica cretica</name>
    <name type="common">Mustard</name>
    <dbReference type="NCBI Taxonomy" id="69181"/>
    <lineage>
        <taxon>Eukaryota</taxon>
        <taxon>Viridiplantae</taxon>
        <taxon>Streptophyta</taxon>
        <taxon>Embryophyta</taxon>
        <taxon>Tracheophyta</taxon>
        <taxon>Spermatophyta</taxon>
        <taxon>Magnoliopsida</taxon>
        <taxon>eudicotyledons</taxon>
        <taxon>Gunneridae</taxon>
        <taxon>Pentapetalae</taxon>
        <taxon>rosids</taxon>
        <taxon>malvids</taxon>
        <taxon>Brassicales</taxon>
        <taxon>Brassicaceae</taxon>
        <taxon>Brassiceae</taxon>
        <taxon>Brassica</taxon>
    </lineage>
</organism>
<feature type="domain" description="Prolamin-like" evidence="4">
    <location>
        <begin position="156"/>
        <end position="213"/>
    </location>
</feature>
<evidence type="ECO:0000313" key="5">
    <source>
        <dbReference type="EMBL" id="KAF2617364.1"/>
    </source>
</evidence>
<sequence>MVKSIIVIVAICLVSLPNPTVGSQKKPWPMPSDLANHNGKFGDSKVSWACSESSDPNSPPSPPGSFPTIPNIPGIPNIPQIPIPQIPAIPNIPIPQIPGIPNIPIPQIPGIPNIPGIPIIPGLPNIPSLGGSFSPFESVLVSQSSELEKCLTGDKSKGSEKCFSQVFSSWADNDLSLDKECCEIVLNMDKKCNGHLHMMFKSHFFAPLLQYSCHIKHAKKN</sequence>
<dbReference type="Proteomes" id="UP000712281">
    <property type="component" value="Unassembled WGS sequence"/>
</dbReference>
<dbReference type="PANTHER" id="PTHR34785:SF3">
    <property type="entry name" value="ECA1 GAMETOGENESIS RELATED FAMILY PROTEIN-RELATED"/>
    <property type="match status" value="1"/>
</dbReference>
<dbReference type="AlphaFoldDB" id="A0A8S9MBP9"/>
<feature type="chain" id="PRO_5035763859" description="Prolamin-like domain-containing protein" evidence="3">
    <location>
        <begin position="23"/>
        <end position="221"/>
    </location>
</feature>
<evidence type="ECO:0000256" key="1">
    <source>
        <dbReference type="ARBA" id="ARBA00022729"/>
    </source>
</evidence>
<dbReference type="InterPro" id="IPR008502">
    <property type="entry name" value="Prolamin-like"/>
</dbReference>
<keyword evidence="1 3" id="KW-0732">Signal</keyword>
<dbReference type="EMBL" id="QGKW02000007">
    <property type="protein sequence ID" value="KAF2617364.1"/>
    <property type="molecule type" value="Genomic_DNA"/>
</dbReference>
<feature type="region of interest" description="Disordered" evidence="2">
    <location>
        <begin position="45"/>
        <end position="71"/>
    </location>
</feature>
<evidence type="ECO:0000313" key="6">
    <source>
        <dbReference type="Proteomes" id="UP000712281"/>
    </source>
</evidence>
<reference evidence="5" key="1">
    <citation type="submission" date="2019-12" db="EMBL/GenBank/DDBJ databases">
        <title>Genome sequencing and annotation of Brassica cretica.</title>
        <authorList>
            <person name="Studholme D.J."/>
            <person name="Sarris P.F."/>
        </authorList>
    </citation>
    <scope>NUCLEOTIDE SEQUENCE</scope>
    <source>
        <strain evidence="5">PFS-001/15</strain>
        <tissue evidence="5">Leaf</tissue>
    </source>
</reference>
<evidence type="ECO:0000259" key="4">
    <source>
        <dbReference type="Pfam" id="PF05617"/>
    </source>
</evidence>
<accession>A0A8S9MBP9</accession>